<name>A0A9P5X621_9AGAR</name>
<sequence>MASSDLRVRLTRGLEGRDQHIDFLSQLFEESQMVSVEIANPALDLISFAQDCRGFWVVTVADTAPEHDDWFPEEHTNSLGLVSGPSSSNSSAKPSLRSIDGTLNGTAPTRSGSVDRFHWSTSSNTSTTIQLDNVSQAEPYTGTGYASDEIYQPNQKEDVAGFVYFLPSSAYPDALHFEEYNIGIVLHSYWRGRGVATKALYVALESIFSHPDVHRVQAQLIDCYNNDKALTLFTRIGFSHEGTRRQGFRCPLTAEWRDVTTLALLVTDWFLHVRDRRNNLRSGPKSLWDALFGRHQQEQEELLRWDNRRPRRTSSLETIRESAPTPVPAFPGETDISDAEAATASESEKVERPKRKLFEIGGSRATDSGDAYDASSSEYDSEYESAAEGSPPKRVRSRRGESSSAESSSAPDSSAPAINMLGLHFVPLSDVVGIEAPAAGSGVDGPGATGQISPARGDTASVVHRDGLHGQTWSPSVSPEPREGSVLSVPSSESDSEFEDDDMTSSSSSASPSSWELIDGDEEFRPGS</sequence>
<feature type="compositionally biased region" description="Low complexity" evidence="1">
    <location>
        <begin position="402"/>
        <end position="416"/>
    </location>
</feature>
<comment type="caution">
    <text evidence="2">The sequence shown here is derived from an EMBL/GenBank/DDBJ whole genome shotgun (WGS) entry which is preliminary data.</text>
</comment>
<evidence type="ECO:0008006" key="4">
    <source>
        <dbReference type="Google" id="ProtNLM"/>
    </source>
</evidence>
<feature type="region of interest" description="Disordered" evidence="1">
    <location>
        <begin position="436"/>
        <end position="528"/>
    </location>
</feature>
<feature type="compositionally biased region" description="Low complexity" evidence="1">
    <location>
        <begin position="484"/>
        <end position="493"/>
    </location>
</feature>
<keyword evidence="3" id="KW-1185">Reference proteome</keyword>
<evidence type="ECO:0000313" key="3">
    <source>
        <dbReference type="Proteomes" id="UP000807342"/>
    </source>
</evidence>
<evidence type="ECO:0000256" key="1">
    <source>
        <dbReference type="SAM" id="MobiDB-lite"/>
    </source>
</evidence>
<accession>A0A9P5X621</accession>
<feature type="region of interest" description="Disordered" evidence="1">
    <location>
        <begin position="314"/>
        <end position="416"/>
    </location>
</feature>
<dbReference type="InterPro" id="IPR016181">
    <property type="entry name" value="Acyl_CoA_acyltransferase"/>
</dbReference>
<organism evidence="2 3">
    <name type="scientific">Macrolepiota fuliginosa MF-IS2</name>
    <dbReference type="NCBI Taxonomy" id="1400762"/>
    <lineage>
        <taxon>Eukaryota</taxon>
        <taxon>Fungi</taxon>
        <taxon>Dikarya</taxon>
        <taxon>Basidiomycota</taxon>
        <taxon>Agaricomycotina</taxon>
        <taxon>Agaricomycetes</taxon>
        <taxon>Agaricomycetidae</taxon>
        <taxon>Agaricales</taxon>
        <taxon>Agaricineae</taxon>
        <taxon>Agaricaceae</taxon>
        <taxon>Macrolepiota</taxon>
    </lineage>
</organism>
<feature type="compositionally biased region" description="Low complexity" evidence="1">
    <location>
        <begin position="368"/>
        <end position="378"/>
    </location>
</feature>
<dbReference type="Gene3D" id="3.40.630.30">
    <property type="match status" value="1"/>
</dbReference>
<feature type="compositionally biased region" description="Polar residues" evidence="1">
    <location>
        <begin position="101"/>
        <end position="112"/>
    </location>
</feature>
<feature type="region of interest" description="Disordered" evidence="1">
    <location>
        <begin position="69"/>
        <end position="118"/>
    </location>
</feature>
<gene>
    <name evidence="2" type="ORF">P691DRAFT_808000</name>
</gene>
<feature type="compositionally biased region" description="Acidic residues" evidence="1">
    <location>
        <begin position="494"/>
        <end position="503"/>
    </location>
</feature>
<dbReference type="SUPFAM" id="SSF55729">
    <property type="entry name" value="Acyl-CoA N-acyltransferases (Nat)"/>
    <property type="match status" value="1"/>
</dbReference>
<reference evidence="2" key="1">
    <citation type="submission" date="2020-11" db="EMBL/GenBank/DDBJ databases">
        <authorList>
            <consortium name="DOE Joint Genome Institute"/>
            <person name="Ahrendt S."/>
            <person name="Riley R."/>
            <person name="Andreopoulos W."/>
            <person name="Labutti K."/>
            <person name="Pangilinan J."/>
            <person name="Ruiz-Duenas F.J."/>
            <person name="Barrasa J.M."/>
            <person name="Sanchez-Garcia M."/>
            <person name="Camarero S."/>
            <person name="Miyauchi S."/>
            <person name="Serrano A."/>
            <person name="Linde D."/>
            <person name="Babiker R."/>
            <person name="Drula E."/>
            <person name="Ayuso-Fernandez I."/>
            <person name="Pacheco R."/>
            <person name="Padilla G."/>
            <person name="Ferreira P."/>
            <person name="Barriuso J."/>
            <person name="Kellner H."/>
            <person name="Castanera R."/>
            <person name="Alfaro M."/>
            <person name="Ramirez L."/>
            <person name="Pisabarro A.G."/>
            <person name="Kuo A."/>
            <person name="Tritt A."/>
            <person name="Lipzen A."/>
            <person name="He G."/>
            <person name="Yan M."/>
            <person name="Ng V."/>
            <person name="Cullen D."/>
            <person name="Martin F."/>
            <person name="Rosso M.-N."/>
            <person name="Henrissat B."/>
            <person name="Hibbett D."/>
            <person name="Martinez A.T."/>
            <person name="Grigoriev I.V."/>
        </authorList>
    </citation>
    <scope>NUCLEOTIDE SEQUENCE</scope>
    <source>
        <strain evidence="2">MF-IS2</strain>
    </source>
</reference>
<dbReference type="EMBL" id="MU151413">
    <property type="protein sequence ID" value="KAF9444011.1"/>
    <property type="molecule type" value="Genomic_DNA"/>
</dbReference>
<evidence type="ECO:0000313" key="2">
    <source>
        <dbReference type="EMBL" id="KAF9444011.1"/>
    </source>
</evidence>
<dbReference type="Proteomes" id="UP000807342">
    <property type="component" value="Unassembled WGS sequence"/>
</dbReference>
<feature type="compositionally biased region" description="Low complexity" evidence="1">
    <location>
        <begin position="504"/>
        <end position="514"/>
    </location>
</feature>
<protein>
    <recommendedName>
        <fullName evidence="4">N-acetyltransferase domain-containing protein</fullName>
    </recommendedName>
</protein>
<feature type="compositionally biased region" description="Low complexity" evidence="1">
    <location>
        <begin position="77"/>
        <end position="98"/>
    </location>
</feature>
<dbReference type="OrthoDB" id="64477at2759"/>
<proteinExistence type="predicted"/>
<dbReference type="AlphaFoldDB" id="A0A9P5X621"/>